<name>A0AAQ2XQN7_9LACO</name>
<gene>
    <name evidence="1" type="ORF">PSR59_03305</name>
</gene>
<protein>
    <submittedName>
        <fullName evidence="1">Uncharacterized protein</fullName>
    </submittedName>
</protein>
<proteinExistence type="predicted"/>
<dbReference type="RefSeq" id="WP_273745379.1">
    <property type="nucleotide sequence ID" value="NZ_CP117692.1"/>
</dbReference>
<reference evidence="1" key="1">
    <citation type="submission" date="2023-02" db="EMBL/GenBank/DDBJ databases">
        <title>Complete genome sequence of Lactobacillus ruminis CACC888 isolated from Pig feces.</title>
        <authorList>
            <person name="Park S."/>
            <person name="Park M.A."/>
            <person name="Kim D.-H."/>
            <person name="Kim Y."/>
        </authorList>
    </citation>
    <scope>NUCLEOTIDE SEQUENCE</scope>
    <source>
        <strain evidence="1">CACC888</strain>
    </source>
</reference>
<organism evidence="1 2">
    <name type="scientific">Ligilactobacillus ruminis</name>
    <dbReference type="NCBI Taxonomy" id="1623"/>
    <lineage>
        <taxon>Bacteria</taxon>
        <taxon>Bacillati</taxon>
        <taxon>Bacillota</taxon>
        <taxon>Bacilli</taxon>
        <taxon>Lactobacillales</taxon>
        <taxon>Lactobacillaceae</taxon>
        <taxon>Ligilactobacillus</taxon>
    </lineage>
</organism>
<dbReference type="Proteomes" id="UP001222683">
    <property type="component" value="Chromosome"/>
</dbReference>
<dbReference type="EMBL" id="CP117692">
    <property type="protein sequence ID" value="WDC82666.1"/>
    <property type="molecule type" value="Genomic_DNA"/>
</dbReference>
<dbReference type="AlphaFoldDB" id="A0AAQ2XQN7"/>
<accession>A0AAQ2XQN7</accession>
<evidence type="ECO:0000313" key="1">
    <source>
        <dbReference type="EMBL" id="WDC82666.1"/>
    </source>
</evidence>
<evidence type="ECO:0000313" key="2">
    <source>
        <dbReference type="Proteomes" id="UP001222683"/>
    </source>
</evidence>
<sequence>MKRMLYVGIEYEIRFVTSNFDNLKLIMDSFDKLDFFNRSVRIENDFYFECLTKNNSDLKYCINNYDTNNLGRLEFKKRICTLGNINISLEMGHDCMASSIPIVMNRTPAFREYNNIFNLDKVTYLKQRRNSLVHVYEGSEIHASIDTLMSGRNKIIFVEFETSVPSPDSIENLKKISDDFKTLTKLNEYTGNKFDYLFSKDGDRT</sequence>